<evidence type="ECO:0000313" key="3">
    <source>
        <dbReference type="Proteomes" id="UP000015102"/>
    </source>
</evidence>
<accession>T1H5G7</accession>
<keyword evidence="3" id="KW-1185">Reference proteome</keyword>
<dbReference type="EMBL" id="CAQQ02389277">
    <property type="status" value="NOT_ANNOTATED_CDS"/>
    <property type="molecule type" value="Genomic_DNA"/>
</dbReference>
<dbReference type="HOGENOM" id="CLU_2760691_0_0_1"/>
<feature type="chain" id="PRO_5004578011" evidence="1">
    <location>
        <begin position="17"/>
        <end position="70"/>
    </location>
</feature>
<organism evidence="2 3">
    <name type="scientific">Megaselia scalaris</name>
    <name type="common">Humpbacked fly</name>
    <name type="synonym">Phora scalaris</name>
    <dbReference type="NCBI Taxonomy" id="36166"/>
    <lineage>
        <taxon>Eukaryota</taxon>
        <taxon>Metazoa</taxon>
        <taxon>Ecdysozoa</taxon>
        <taxon>Arthropoda</taxon>
        <taxon>Hexapoda</taxon>
        <taxon>Insecta</taxon>
        <taxon>Pterygota</taxon>
        <taxon>Neoptera</taxon>
        <taxon>Endopterygota</taxon>
        <taxon>Diptera</taxon>
        <taxon>Brachycera</taxon>
        <taxon>Muscomorpha</taxon>
        <taxon>Platypezoidea</taxon>
        <taxon>Phoridae</taxon>
        <taxon>Megaseliini</taxon>
        <taxon>Megaselia</taxon>
    </lineage>
</organism>
<keyword evidence="1" id="KW-0732">Signal</keyword>
<reference evidence="2" key="2">
    <citation type="submission" date="2015-06" db="UniProtKB">
        <authorList>
            <consortium name="EnsemblMetazoa"/>
        </authorList>
    </citation>
    <scope>IDENTIFICATION</scope>
</reference>
<evidence type="ECO:0000313" key="2">
    <source>
        <dbReference type="EnsemblMetazoa" id="MESCA011544-PA"/>
    </source>
</evidence>
<dbReference type="Proteomes" id="UP000015102">
    <property type="component" value="Unassembled WGS sequence"/>
</dbReference>
<sequence length="70" mass="7724">MKLIVCIFALLVAAQAGPVKKDFGVAVKYMYDKVVKAFPCGIAGSGPLDPYVLEEEYTKEPMVYKGDDYE</sequence>
<dbReference type="EnsemblMetazoa" id="MESCA011544-RA">
    <property type="protein sequence ID" value="MESCA011544-PA"/>
    <property type="gene ID" value="MESCA011544"/>
</dbReference>
<name>T1H5G7_MEGSC</name>
<feature type="signal peptide" evidence="1">
    <location>
        <begin position="1"/>
        <end position="16"/>
    </location>
</feature>
<reference evidence="3" key="1">
    <citation type="submission" date="2013-02" db="EMBL/GenBank/DDBJ databases">
        <authorList>
            <person name="Hughes D."/>
        </authorList>
    </citation>
    <scope>NUCLEOTIDE SEQUENCE</scope>
    <source>
        <strain>Durham</strain>
        <strain evidence="3">NC isolate 2 -- Noor lab</strain>
    </source>
</reference>
<protein>
    <submittedName>
        <fullName evidence="2">Uncharacterized protein</fullName>
    </submittedName>
</protein>
<dbReference type="AlphaFoldDB" id="T1H5G7"/>
<proteinExistence type="predicted"/>
<evidence type="ECO:0000256" key="1">
    <source>
        <dbReference type="SAM" id="SignalP"/>
    </source>
</evidence>